<sequence>MATAAVHSAAIEAWCDEEPRNPDALMMNARVQTQRALLAFRKGVSAEHQFRIADLARKCCWYAMRCAHPQDPVPYVCLLALAHVDSDWKYPNRRRPEHFAEPEEPMLPRGPWPLLWEVLRRDPGNREGYQRMLQYFHARGDGGMEFAQWAASRAPEGSAQLTLPLYALAESYQLGLTQGTVITRLGFWAKEPVWFHAERARDGWFAHVSPSTCSLVDLNHLAYALIASGAGGAWPVFEAIGPYATSAPWKQLHTVSYQANQSWKDDFHRARAMAKEGRR</sequence>
<dbReference type="AlphaFoldDB" id="A0AAE9AVR1"/>
<evidence type="ECO:0000313" key="2">
    <source>
        <dbReference type="Proteomes" id="UP000318720"/>
    </source>
</evidence>
<proteinExistence type="predicted"/>
<dbReference type="RefSeq" id="WP_141586333.1">
    <property type="nucleotide sequence ID" value="NZ_SPAZ01000362.1"/>
</dbReference>
<comment type="caution">
    <text evidence="1">The sequence shown here is derived from an EMBL/GenBank/DDBJ whole genome shotgun (WGS) entry which is preliminary data.</text>
</comment>
<gene>
    <name evidence="1" type="ORF">Sipo8835_44410</name>
</gene>
<evidence type="ECO:0000313" key="1">
    <source>
        <dbReference type="EMBL" id="TQE15808.1"/>
    </source>
</evidence>
<reference evidence="1 2" key="1">
    <citation type="submission" date="2019-03" db="EMBL/GenBank/DDBJ databases">
        <title>Comparative genomic analyses of the sweetpotato soil rot pathogen, Streptomyces ipomoeae.</title>
        <authorList>
            <person name="Ruschel Soares N."/>
            <person name="Badger J.H."/>
            <person name="Huguet-Tapia J.C."/>
            <person name="Clark C.A."/>
            <person name="Pettis G.S."/>
        </authorList>
    </citation>
    <scope>NUCLEOTIDE SEQUENCE [LARGE SCALE GENOMIC DNA]</scope>
    <source>
        <strain evidence="1 2">88-35</strain>
    </source>
</reference>
<protein>
    <submittedName>
        <fullName evidence="1">Uncharacterized protein</fullName>
    </submittedName>
</protein>
<dbReference type="EMBL" id="SPAZ01000362">
    <property type="protein sequence ID" value="TQE15808.1"/>
    <property type="molecule type" value="Genomic_DNA"/>
</dbReference>
<dbReference type="Proteomes" id="UP000318720">
    <property type="component" value="Unassembled WGS sequence"/>
</dbReference>
<accession>A0AAE9AVR1</accession>
<name>A0AAE9AVR1_9ACTN</name>
<organism evidence="1 2">
    <name type="scientific">Streptomyces ipomoeae</name>
    <dbReference type="NCBI Taxonomy" id="103232"/>
    <lineage>
        <taxon>Bacteria</taxon>
        <taxon>Bacillati</taxon>
        <taxon>Actinomycetota</taxon>
        <taxon>Actinomycetes</taxon>
        <taxon>Kitasatosporales</taxon>
        <taxon>Streptomycetaceae</taxon>
        <taxon>Streptomyces</taxon>
    </lineage>
</organism>